<keyword evidence="1" id="KW-0812">Transmembrane</keyword>
<protein>
    <submittedName>
        <fullName evidence="2">Uncharacterized protein</fullName>
    </submittedName>
</protein>
<dbReference type="EMBL" id="CP018082">
    <property type="protein sequence ID" value="APE34945.1"/>
    <property type="molecule type" value="Genomic_DNA"/>
</dbReference>
<feature type="transmembrane region" description="Helical" evidence="1">
    <location>
        <begin position="51"/>
        <end position="72"/>
    </location>
</feature>
<dbReference type="AlphaFoldDB" id="A0A1J0VSE7"/>
<dbReference type="Proteomes" id="UP000183810">
    <property type="component" value="Chromosome"/>
</dbReference>
<evidence type="ECO:0000313" key="3">
    <source>
        <dbReference type="Proteomes" id="UP000183810"/>
    </source>
</evidence>
<keyword evidence="1" id="KW-1133">Transmembrane helix</keyword>
<keyword evidence="1" id="KW-0472">Membrane</keyword>
<dbReference type="KEGG" id="nsl:BOX37_14420"/>
<reference evidence="2" key="1">
    <citation type="submission" date="2016-11" db="EMBL/GenBank/DDBJ databases">
        <authorList>
            <person name="Jaros S."/>
            <person name="Januszkiewicz K."/>
            <person name="Wedrychowicz H."/>
        </authorList>
    </citation>
    <scope>NUCLEOTIDE SEQUENCE [LARGE SCALE GENOMIC DNA]</scope>
    <source>
        <strain evidence="2">Y48</strain>
    </source>
</reference>
<evidence type="ECO:0000256" key="1">
    <source>
        <dbReference type="SAM" id="Phobius"/>
    </source>
</evidence>
<accession>A0A1J0VSE7</accession>
<organism evidence="2 3">
    <name type="scientific">Nocardia mangyaensis</name>
    <dbReference type="NCBI Taxonomy" id="2213200"/>
    <lineage>
        <taxon>Bacteria</taxon>
        <taxon>Bacillati</taxon>
        <taxon>Actinomycetota</taxon>
        <taxon>Actinomycetes</taxon>
        <taxon>Mycobacteriales</taxon>
        <taxon>Nocardiaceae</taxon>
        <taxon>Nocardia</taxon>
    </lineage>
</organism>
<name>A0A1J0VSE7_9NOCA</name>
<feature type="transmembrane region" description="Helical" evidence="1">
    <location>
        <begin position="6"/>
        <end position="39"/>
    </location>
</feature>
<keyword evidence="3" id="KW-1185">Reference proteome</keyword>
<proteinExistence type="predicted"/>
<evidence type="ECO:0000313" key="2">
    <source>
        <dbReference type="EMBL" id="APE34945.1"/>
    </source>
</evidence>
<gene>
    <name evidence="2" type="ORF">BOX37_14420</name>
</gene>
<sequence length="91" mass="9497">MSAVPILLTAVAITSTFLFAAFPAPLIAGAVVLTISFALGRRDLRARRRFMIPAVTAVITMLIATIAASTLVPADAAAPRPAHSIDILSRN</sequence>